<reference evidence="2 3" key="1">
    <citation type="submission" date="2024-11" db="EMBL/GenBank/DDBJ databases">
        <authorList>
            <person name="Heng Y.C."/>
            <person name="Lim A.C.H."/>
            <person name="Lee J.K.Y."/>
            <person name="Kittelmann S."/>
        </authorList>
    </citation>
    <scope>NUCLEOTIDE SEQUENCE [LARGE SCALE GENOMIC DNA]</scope>
    <source>
        <strain evidence="2 3">WILCCON 0114</strain>
    </source>
</reference>
<dbReference type="RefSeq" id="WP_406789486.1">
    <property type="nucleotide sequence ID" value="NZ_JBJIAA010000021.1"/>
</dbReference>
<gene>
    <name evidence="2" type="ORF">ACJDT4_20680</name>
</gene>
<name>A0ABW8TJT4_9CLOT</name>
<keyword evidence="3" id="KW-1185">Reference proteome</keyword>
<keyword evidence="1" id="KW-0472">Membrane</keyword>
<feature type="transmembrane region" description="Helical" evidence="1">
    <location>
        <begin position="40"/>
        <end position="57"/>
    </location>
</feature>
<dbReference type="Proteomes" id="UP001623592">
    <property type="component" value="Unassembled WGS sequence"/>
</dbReference>
<protein>
    <recommendedName>
        <fullName evidence="4">DUF4234 domain-containing protein</fullName>
    </recommendedName>
</protein>
<proteinExistence type="predicted"/>
<keyword evidence="1" id="KW-0812">Transmembrane</keyword>
<evidence type="ECO:0008006" key="4">
    <source>
        <dbReference type="Google" id="ProtNLM"/>
    </source>
</evidence>
<dbReference type="EMBL" id="JBJIAA010000021">
    <property type="protein sequence ID" value="MFL0252828.1"/>
    <property type="molecule type" value="Genomic_DNA"/>
</dbReference>
<organism evidence="2 3">
    <name type="scientific">Clostridium neuense</name>
    <dbReference type="NCBI Taxonomy" id="1728934"/>
    <lineage>
        <taxon>Bacteria</taxon>
        <taxon>Bacillati</taxon>
        <taxon>Bacillota</taxon>
        <taxon>Clostridia</taxon>
        <taxon>Eubacteriales</taxon>
        <taxon>Clostridiaceae</taxon>
        <taxon>Clostridium</taxon>
    </lineage>
</organism>
<feature type="transmembrane region" description="Helical" evidence="1">
    <location>
        <begin position="138"/>
        <end position="159"/>
    </location>
</feature>
<evidence type="ECO:0000313" key="3">
    <source>
        <dbReference type="Proteomes" id="UP001623592"/>
    </source>
</evidence>
<feature type="transmembrane region" description="Helical" evidence="1">
    <location>
        <begin position="187"/>
        <end position="205"/>
    </location>
</feature>
<feature type="transmembrane region" description="Helical" evidence="1">
    <location>
        <begin position="225"/>
        <end position="249"/>
    </location>
</feature>
<sequence length="324" mass="38026">MRKPKIFTATFEESLNFEDDPLLKLQNKDVEKPNKKERPVLFFITACICILILYGVHRLTGSLTTERPDSPVPKADINFLPAWLFWLCFLIFVLFWIYTHFIRIKHDRIFWAHVNANNYALWLVLEVNLMFVTMDLKILTVWGILIIYCVLGLLIFLIFHRQMSSIQRTLFSSQEIRARHNALKGRIINIALKWGGIACICYIILKRVFPHIGDIGTGTSGFRKIVAMWFFVNLVFIALEIYVEFPYLVQGYYKRKYTEEYRKREGKSQIEWYGEKYFNKHILGTSKEDKTGKSDLANVKIIDSEKIHKDVLSNQKIENGGKNK</sequence>
<feature type="transmembrane region" description="Helical" evidence="1">
    <location>
        <begin position="110"/>
        <end position="132"/>
    </location>
</feature>
<accession>A0ABW8TJT4</accession>
<evidence type="ECO:0000313" key="2">
    <source>
        <dbReference type="EMBL" id="MFL0252828.1"/>
    </source>
</evidence>
<keyword evidence="1" id="KW-1133">Transmembrane helix</keyword>
<evidence type="ECO:0000256" key="1">
    <source>
        <dbReference type="SAM" id="Phobius"/>
    </source>
</evidence>
<feature type="transmembrane region" description="Helical" evidence="1">
    <location>
        <begin position="77"/>
        <end position="98"/>
    </location>
</feature>
<comment type="caution">
    <text evidence="2">The sequence shown here is derived from an EMBL/GenBank/DDBJ whole genome shotgun (WGS) entry which is preliminary data.</text>
</comment>